<gene>
    <name evidence="1" type="ORF">FHS57_001246</name>
</gene>
<reference evidence="1 2" key="1">
    <citation type="submission" date="2020-08" db="EMBL/GenBank/DDBJ databases">
        <title>Genomic Encyclopedia of Type Strains, Phase IV (KMG-IV): sequencing the most valuable type-strain genomes for metagenomic binning, comparative biology and taxonomic classification.</title>
        <authorList>
            <person name="Goeker M."/>
        </authorList>
    </citation>
    <scope>NUCLEOTIDE SEQUENCE [LARGE SCALE GENOMIC DNA]</scope>
    <source>
        <strain evidence="1 2">DSM 17976</strain>
    </source>
</reference>
<dbReference type="EMBL" id="JACIBY010000002">
    <property type="protein sequence ID" value="MBB3837252.1"/>
    <property type="molecule type" value="Genomic_DNA"/>
</dbReference>
<evidence type="ECO:0000313" key="2">
    <source>
        <dbReference type="Proteomes" id="UP000541352"/>
    </source>
</evidence>
<dbReference type="AlphaFoldDB" id="A0A7W5ZJX7"/>
<sequence>MLNNSPSVLIFQENNEAIIPIILFPNDTLNVSIDIFGKLVFEGTNVNEWKIMKKLVSSQSFIEPYLFNINFKIWKDVQNNLDLIRENEMNLIKELRGKYALSEKYVSYLEKERNYQWMASLLIHRNKSFKGIPLPPQVTSMKNELMNDTLNYSSLFRIPALYSIIQAECSCYSNYTFPSPQEFTVLFDYICERYSGMLRSQLLLNLLYEQIVITQNYAANELFYEKFLNKFYQLCTDEDYVDFIRSSLKK</sequence>
<dbReference type="RefSeq" id="WP_183971998.1">
    <property type="nucleotide sequence ID" value="NZ_JACIBY010000002.1"/>
</dbReference>
<keyword evidence="2" id="KW-1185">Reference proteome</keyword>
<evidence type="ECO:0000313" key="1">
    <source>
        <dbReference type="EMBL" id="MBB3837252.1"/>
    </source>
</evidence>
<comment type="caution">
    <text evidence="1">The sequence shown here is derived from an EMBL/GenBank/DDBJ whole genome shotgun (WGS) entry which is preliminary data.</text>
</comment>
<dbReference type="Proteomes" id="UP000541352">
    <property type="component" value="Unassembled WGS sequence"/>
</dbReference>
<protein>
    <submittedName>
        <fullName evidence="1">Uncharacterized protein</fullName>
    </submittedName>
</protein>
<organism evidence="1 2">
    <name type="scientific">Runella defluvii</name>
    <dbReference type="NCBI Taxonomy" id="370973"/>
    <lineage>
        <taxon>Bacteria</taxon>
        <taxon>Pseudomonadati</taxon>
        <taxon>Bacteroidota</taxon>
        <taxon>Cytophagia</taxon>
        <taxon>Cytophagales</taxon>
        <taxon>Spirosomataceae</taxon>
        <taxon>Runella</taxon>
    </lineage>
</organism>
<name>A0A7W5ZJX7_9BACT</name>
<accession>A0A7W5ZJX7</accession>
<proteinExistence type="predicted"/>